<organism evidence="8 9">
    <name type="scientific">Blepharisma stoltei</name>
    <dbReference type="NCBI Taxonomy" id="1481888"/>
    <lineage>
        <taxon>Eukaryota</taxon>
        <taxon>Sar</taxon>
        <taxon>Alveolata</taxon>
        <taxon>Ciliophora</taxon>
        <taxon>Postciliodesmatophora</taxon>
        <taxon>Heterotrichea</taxon>
        <taxon>Heterotrichida</taxon>
        <taxon>Blepharismidae</taxon>
        <taxon>Blepharisma</taxon>
    </lineage>
</organism>
<evidence type="ECO:0000256" key="2">
    <source>
        <dbReference type="ARBA" id="ARBA00022448"/>
    </source>
</evidence>
<dbReference type="PANTHER" id="PTHR23511:SF5">
    <property type="entry name" value="MAJOR FACILITATOR-TYPE TRANSPORTER HXNZ-RELATED"/>
    <property type="match status" value="1"/>
</dbReference>
<evidence type="ECO:0000256" key="5">
    <source>
        <dbReference type="ARBA" id="ARBA00023136"/>
    </source>
</evidence>
<dbReference type="Proteomes" id="UP001162131">
    <property type="component" value="Unassembled WGS sequence"/>
</dbReference>
<dbReference type="InterPro" id="IPR005828">
    <property type="entry name" value="MFS_sugar_transport-like"/>
</dbReference>
<evidence type="ECO:0000256" key="1">
    <source>
        <dbReference type="ARBA" id="ARBA00004141"/>
    </source>
</evidence>
<dbReference type="CDD" id="cd17316">
    <property type="entry name" value="MFS_SV2_like"/>
    <property type="match status" value="1"/>
</dbReference>
<feature type="transmembrane region" description="Helical" evidence="6">
    <location>
        <begin position="276"/>
        <end position="297"/>
    </location>
</feature>
<sequence length="479" mass="52886">MDEAMVLVGVYLDKLGWGSCQSQVFIQCGLALSAVQVWILSQSFVLVSAGHDWDLSSTVKGYIGSCLQFGMLIGSMTFGTLGDKYGRIYSFRKCVWINVIACFCLVFSFHYSMMMFFYIMLGIGVGGDLTLAGTVFSEFCPPQKRWLLAGLSAFFPLGGTFASLTNLFIYGVIGDEDNDWRFIVGTFFVVELCIATWRLKLYETPAYYIMIGHESGAEETLRRIAKENGQSNSFTSYHQAMMSIIQREELAPHKERLKGFDSIKVLFSKKFRKTTICITLINFLTISGYISLLLFMPTFLGDFSRMERYLIILMQALVAIPGNITGSLLVRSKFGRRNTIAMGLGFSGTLCVLFFIDVGSAATIGCVTAINALVLISIGALTTITAESYDTDIRSCASGWHTAFGRLGGIVSPLIIGRLLDTSHGKNLSVTIFAICFFVAGMFASMLKETRKVQKKGILRMTMQRSMAIKASTAKSPLL</sequence>
<feature type="transmembrane region" description="Helical" evidence="6">
    <location>
        <begin position="362"/>
        <end position="386"/>
    </location>
</feature>
<evidence type="ECO:0000313" key="8">
    <source>
        <dbReference type="EMBL" id="CAG9317659.1"/>
    </source>
</evidence>
<keyword evidence="5 6" id="KW-0472">Membrane</keyword>
<dbReference type="InterPro" id="IPR036259">
    <property type="entry name" value="MFS_trans_sf"/>
</dbReference>
<evidence type="ECO:0000256" key="6">
    <source>
        <dbReference type="SAM" id="Phobius"/>
    </source>
</evidence>
<dbReference type="GO" id="GO:0016020">
    <property type="term" value="C:membrane"/>
    <property type="evidence" value="ECO:0007669"/>
    <property type="project" value="UniProtKB-SubCell"/>
</dbReference>
<dbReference type="Gene3D" id="1.20.1250.20">
    <property type="entry name" value="MFS general substrate transporter like domains"/>
    <property type="match status" value="1"/>
</dbReference>
<feature type="transmembrane region" description="Helical" evidence="6">
    <location>
        <begin position="398"/>
        <end position="416"/>
    </location>
</feature>
<dbReference type="Pfam" id="PF00083">
    <property type="entry name" value="Sugar_tr"/>
    <property type="match status" value="1"/>
</dbReference>
<protein>
    <recommendedName>
        <fullName evidence="7">Major facilitator superfamily (MFS) profile domain-containing protein</fullName>
    </recommendedName>
</protein>
<evidence type="ECO:0000256" key="3">
    <source>
        <dbReference type="ARBA" id="ARBA00022692"/>
    </source>
</evidence>
<reference evidence="8" key="1">
    <citation type="submission" date="2021-09" db="EMBL/GenBank/DDBJ databases">
        <authorList>
            <consortium name="AG Swart"/>
            <person name="Singh M."/>
            <person name="Singh A."/>
            <person name="Seah K."/>
            <person name="Emmerich C."/>
        </authorList>
    </citation>
    <scope>NUCLEOTIDE SEQUENCE</scope>
    <source>
        <strain evidence="8">ATCC30299</strain>
    </source>
</reference>
<feature type="transmembrane region" description="Helical" evidence="6">
    <location>
        <begin position="339"/>
        <end position="356"/>
    </location>
</feature>
<dbReference type="SUPFAM" id="SSF103473">
    <property type="entry name" value="MFS general substrate transporter"/>
    <property type="match status" value="1"/>
</dbReference>
<comment type="subcellular location">
    <subcellularLocation>
        <location evidence="1">Membrane</location>
        <topology evidence="1">Multi-pass membrane protein</topology>
    </subcellularLocation>
</comment>
<feature type="transmembrane region" description="Helical" evidence="6">
    <location>
        <begin position="94"/>
        <end position="111"/>
    </location>
</feature>
<dbReference type="AlphaFoldDB" id="A0AAU9IT41"/>
<gene>
    <name evidence="8" type="ORF">BSTOLATCC_MIC18902</name>
</gene>
<feature type="domain" description="Major facilitator superfamily (MFS) profile" evidence="7">
    <location>
        <begin position="22"/>
        <end position="452"/>
    </location>
</feature>
<keyword evidence="3 6" id="KW-0812">Transmembrane</keyword>
<evidence type="ECO:0000259" key="7">
    <source>
        <dbReference type="PROSITE" id="PS50850"/>
    </source>
</evidence>
<accession>A0AAU9IT41</accession>
<proteinExistence type="predicted"/>
<feature type="transmembrane region" description="Helical" evidence="6">
    <location>
        <begin position="309"/>
        <end position="330"/>
    </location>
</feature>
<feature type="transmembrane region" description="Helical" evidence="6">
    <location>
        <begin position="148"/>
        <end position="174"/>
    </location>
</feature>
<dbReference type="PROSITE" id="PS50850">
    <property type="entry name" value="MFS"/>
    <property type="match status" value="1"/>
</dbReference>
<keyword evidence="9" id="KW-1185">Reference proteome</keyword>
<keyword evidence="2" id="KW-0813">Transport</keyword>
<feature type="transmembrane region" description="Helical" evidence="6">
    <location>
        <begin position="180"/>
        <end position="199"/>
    </location>
</feature>
<dbReference type="EMBL" id="CAJZBQ010000018">
    <property type="protein sequence ID" value="CAG9317659.1"/>
    <property type="molecule type" value="Genomic_DNA"/>
</dbReference>
<dbReference type="PANTHER" id="PTHR23511">
    <property type="entry name" value="SYNAPTIC VESICLE GLYCOPROTEIN 2"/>
    <property type="match status" value="1"/>
</dbReference>
<dbReference type="GO" id="GO:0022857">
    <property type="term" value="F:transmembrane transporter activity"/>
    <property type="evidence" value="ECO:0007669"/>
    <property type="project" value="InterPro"/>
</dbReference>
<feature type="transmembrane region" description="Helical" evidence="6">
    <location>
        <begin position="428"/>
        <end position="447"/>
    </location>
</feature>
<name>A0AAU9IT41_9CILI</name>
<evidence type="ECO:0000256" key="4">
    <source>
        <dbReference type="ARBA" id="ARBA00022989"/>
    </source>
</evidence>
<comment type="caution">
    <text evidence="8">The sequence shown here is derived from an EMBL/GenBank/DDBJ whole genome shotgun (WGS) entry which is preliminary data.</text>
</comment>
<keyword evidence="4 6" id="KW-1133">Transmembrane helix</keyword>
<feature type="transmembrane region" description="Helical" evidence="6">
    <location>
        <begin position="24"/>
        <end position="41"/>
    </location>
</feature>
<evidence type="ECO:0000313" key="9">
    <source>
        <dbReference type="Proteomes" id="UP001162131"/>
    </source>
</evidence>
<dbReference type="InterPro" id="IPR020846">
    <property type="entry name" value="MFS_dom"/>
</dbReference>
<feature type="transmembrane region" description="Helical" evidence="6">
    <location>
        <begin position="117"/>
        <end position="136"/>
    </location>
</feature>
<feature type="transmembrane region" description="Helical" evidence="6">
    <location>
        <begin position="61"/>
        <end position="82"/>
    </location>
</feature>